<dbReference type="Pfam" id="PF04993">
    <property type="entry name" value="TfoX_N"/>
    <property type="match status" value="1"/>
</dbReference>
<name>A0A255GA29_9ACTN</name>
<evidence type="ECO:0000313" key="2">
    <source>
        <dbReference type="EMBL" id="OYO12778.1"/>
    </source>
</evidence>
<dbReference type="EMBL" id="NMVO01000014">
    <property type="protein sequence ID" value="OYO12778.1"/>
    <property type="molecule type" value="Genomic_DNA"/>
</dbReference>
<protein>
    <submittedName>
        <fullName evidence="2">RNA methyltransferase</fullName>
    </submittedName>
</protein>
<dbReference type="InterPro" id="IPR007076">
    <property type="entry name" value="TfoX_N"/>
</dbReference>
<feature type="domain" description="TfoX N-terminal" evidence="1">
    <location>
        <begin position="18"/>
        <end position="101"/>
    </location>
</feature>
<dbReference type="Proteomes" id="UP000215896">
    <property type="component" value="Unassembled WGS sequence"/>
</dbReference>
<dbReference type="AlphaFoldDB" id="A0A255GA29"/>
<evidence type="ECO:0000259" key="1">
    <source>
        <dbReference type="Pfam" id="PF04993"/>
    </source>
</evidence>
<dbReference type="GO" id="GO:0032259">
    <property type="term" value="P:methylation"/>
    <property type="evidence" value="ECO:0007669"/>
    <property type="project" value="UniProtKB-KW"/>
</dbReference>
<keyword evidence="2" id="KW-0489">Methyltransferase</keyword>
<dbReference type="RefSeq" id="WP_094405867.1">
    <property type="nucleotide sequence ID" value="NZ_NMVO01000014.1"/>
</dbReference>
<sequence length="110" mass="11992">MTYDDELADRIRAVLSTESGVSEKRMFGGLAFLVDGHMAAAANRAGQLMVRVDPATSAELTEQDGVALMVMRGRAMPGWLDIEQQVVDSEAELHRWVGLGVAYCRSLPPK</sequence>
<dbReference type="Gene3D" id="3.30.1460.30">
    <property type="entry name" value="YgaC/TfoX-N like chaperone"/>
    <property type="match status" value="1"/>
</dbReference>
<keyword evidence="2" id="KW-0808">Transferase</keyword>
<keyword evidence="3" id="KW-1185">Reference proteome</keyword>
<reference evidence="2 3" key="1">
    <citation type="submission" date="2017-07" db="EMBL/GenBank/DDBJ databases">
        <title>Draft whole genome sequences of clinical Proprionibacteriaceae strains.</title>
        <authorList>
            <person name="Bernier A.-M."/>
            <person name="Bernard K."/>
            <person name="Domingo M.-C."/>
        </authorList>
    </citation>
    <scope>NUCLEOTIDE SEQUENCE [LARGE SCALE GENOMIC DNA]</scope>
    <source>
        <strain evidence="2 3">NML 030167</strain>
    </source>
</reference>
<dbReference type="SUPFAM" id="SSF159894">
    <property type="entry name" value="YgaC/TfoX-N like"/>
    <property type="match status" value="1"/>
</dbReference>
<evidence type="ECO:0000313" key="3">
    <source>
        <dbReference type="Proteomes" id="UP000215896"/>
    </source>
</evidence>
<accession>A0A4R6LUP8</accession>
<dbReference type="GO" id="GO:0008168">
    <property type="term" value="F:methyltransferase activity"/>
    <property type="evidence" value="ECO:0007669"/>
    <property type="project" value="UniProtKB-KW"/>
</dbReference>
<organism evidence="2 3">
    <name type="scientific">Enemella evansiae</name>
    <dbReference type="NCBI Taxonomy" id="2016499"/>
    <lineage>
        <taxon>Bacteria</taxon>
        <taxon>Bacillati</taxon>
        <taxon>Actinomycetota</taxon>
        <taxon>Actinomycetes</taxon>
        <taxon>Propionibacteriales</taxon>
        <taxon>Propionibacteriaceae</taxon>
        <taxon>Enemella</taxon>
    </lineage>
</organism>
<dbReference type="OrthoDB" id="214902at2"/>
<comment type="caution">
    <text evidence="2">The sequence shown here is derived from an EMBL/GenBank/DDBJ whole genome shotgun (WGS) entry which is preliminary data.</text>
</comment>
<gene>
    <name evidence="2" type="ORF">CGZ94_12815</name>
</gene>
<accession>A0A255GA29</accession>
<proteinExistence type="predicted"/>